<evidence type="ECO:0000313" key="11">
    <source>
        <dbReference type="EMBL" id="RKO85566.1"/>
    </source>
</evidence>
<dbReference type="InterPro" id="IPR035370">
    <property type="entry name" value="Nrap_D5"/>
</dbReference>
<feature type="non-terminal residue" evidence="11">
    <location>
        <position position="1"/>
    </location>
</feature>
<keyword evidence="5" id="KW-0690">Ribosome biogenesis</keyword>
<name>A0A4P9W631_9FUNG</name>
<gene>
    <name evidence="11" type="ORF">BDK51DRAFT_22405</name>
</gene>
<evidence type="ECO:0000256" key="4">
    <source>
        <dbReference type="ARBA" id="ARBA00023242"/>
    </source>
</evidence>
<evidence type="ECO:0000259" key="9">
    <source>
        <dbReference type="Pfam" id="PF17405"/>
    </source>
</evidence>
<reference evidence="12" key="1">
    <citation type="journal article" date="2018" name="Nat. Microbiol.">
        <title>Leveraging single-cell genomics to expand the fungal tree of life.</title>
        <authorList>
            <person name="Ahrendt S.R."/>
            <person name="Quandt C.A."/>
            <person name="Ciobanu D."/>
            <person name="Clum A."/>
            <person name="Salamov A."/>
            <person name="Andreopoulos B."/>
            <person name="Cheng J.F."/>
            <person name="Woyke T."/>
            <person name="Pelin A."/>
            <person name="Henrissat B."/>
            <person name="Reynolds N.K."/>
            <person name="Benny G.L."/>
            <person name="Smith M.E."/>
            <person name="James T.Y."/>
            <person name="Grigoriev I.V."/>
        </authorList>
    </citation>
    <scope>NUCLEOTIDE SEQUENCE [LARGE SCALE GENOMIC DNA]</scope>
</reference>
<evidence type="ECO:0000313" key="12">
    <source>
        <dbReference type="Proteomes" id="UP000269721"/>
    </source>
</evidence>
<organism evidence="11 12">
    <name type="scientific">Blyttiomyces helicus</name>
    <dbReference type="NCBI Taxonomy" id="388810"/>
    <lineage>
        <taxon>Eukaryota</taxon>
        <taxon>Fungi</taxon>
        <taxon>Fungi incertae sedis</taxon>
        <taxon>Chytridiomycota</taxon>
        <taxon>Chytridiomycota incertae sedis</taxon>
        <taxon>Chytridiomycetes</taxon>
        <taxon>Chytridiomycetes incertae sedis</taxon>
        <taxon>Blyttiomyces</taxon>
    </lineage>
</organism>
<keyword evidence="3 5" id="KW-0694">RNA-binding</keyword>
<dbReference type="InterPro" id="IPR035082">
    <property type="entry name" value="Nrap_D1"/>
</dbReference>
<keyword evidence="5" id="KW-0687">Ribonucleoprotein</keyword>
<feature type="domain" description="Nrap protein" evidence="8">
    <location>
        <begin position="361"/>
        <end position="518"/>
    </location>
</feature>
<dbReference type="GO" id="GO:0032040">
    <property type="term" value="C:small-subunit processome"/>
    <property type="evidence" value="ECO:0007669"/>
    <property type="project" value="TreeGrafter"/>
</dbReference>
<dbReference type="InterPro" id="IPR035369">
    <property type="entry name" value="Nrap_D4"/>
</dbReference>
<dbReference type="InterPro" id="IPR005554">
    <property type="entry name" value="NOL6/Upt22"/>
</dbReference>
<dbReference type="Pfam" id="PF17403">
    <property type="entry name" value="Nrap_D2"/>
    <property type="match status" value="1"/>
</dbReference>
<sequence length="890" mass="98071">LSETVSRLASSGIAVPFPSLAPPPDAQYRFAFHAPTKVFVAGSYLLKTTARTPAGANVDIAVAMPDAVFQEKDNVNHRYFYKRACYLAVIAAELKRRRKDFHVGIEFAAFGGDRRRPVLVLKSTGENPETDFSKLGFEIRIHLTISPTLFPANRLAPSRNNVRLSESTTTQSPPPPTPHYNAAILHDTTLVPHLNLLHTHATACAGFRDACVLARVWLAQRGLLDRDGGFGGFLFAMVIGYLLRTGDGNGVRRIANSYSSYQILKVTMEFLAKHDFVADPIFMTSDGKPLEDKEFSADAFKSAYEVVIVDPTGRVNLAAFLSKAAMDELQYEAKVTAQYFSDADADRFDALFLKKVDDVHLKFDNIARIPAPKATPPSYTKAVALDFPSQHAHLLRFIPSLLQRGLNNRVKLVTALTSPYPAWSCDEEPPSEESLARAIHIGLILDVEHSLRVVEHGPSPDDVQASEAFRALWGDRSELRRFKDGSILESVVFDVDATLEARATVIGKIVAHLLARHMGTTPQDGVTYWASQLDRYLRAPGIQPRALTFQPAMEALASFTKLLRGLPDLPLSVQSVIPCSAGLRYTSVFIPQPRPEGSEMAEGYCPYTDPLDVVIRFESSGRWPDDFEAVQAMKHAFYVRIAEQLNATVPGARALVCKGSGRDKADGGWIEVTIPTGFTFRGRVHHDREALLLERATAAGQPWAADATRSHHTLFIRRPDHSVRIQNLCLRNPFLPGTIRLAKRWIAAHMLSPQVPDEFVELICARLFVDPAPWAVPGSAWVGFLRFLDLFRTWDWKGEPLVVELEKGALTGVLRKAIREKFEAVRGAEGANKGPVAVVATERDTEGVWWGSKRPSGLVVERLRALASAALGVISKAVAQGVQTGIAVSF</sequence>
<dbReference type="Pfam" id="PF03813">
    <property type="entry name" value="Nrap"/>
    <property type="match status" value="1"/>
</dbReference>
<protein>
    <recommendedName>
        <fullName evidence="5">U3 small nucleolar RNA-associated protein 22</fullName>
    </recommendedName>
</protein>
<keyword evidence="12" id="KW-1185">Reference proteome</keyword>
<dbReference type="Gene3D" id="1.10.1410.10">
    <property type="match status" value="1"/>
</dbReference>
<evidence type="ECO:0000259" key="7">
    <source>
        <dbReference type="Pfam" id="PF17403"/>
    </source>
</evidence>
<dbReference type="GO" id="GO:0006409">
    <property type="term" value="P:tRNA export from nucleus"/>
    <property type="evidence" value="ECO:0007669"/>
    <property type="project" value="TreeGrafter"/>
</dbReference>
<keyword evidence="5" id="KW-0698">rRNA processing</keyword>
<evidence type="ECO:0000256" key="5">
    <source>
        <dbReference type="RuleBase" id="RU364032"/>
    </source>
</evidence>
<dbReference type="GO" id="GO:0006364">
    <property type="term" value="P:rRNA processing"/>
    <property type="evidence" value="ECO:0007669"/>
    <property type="project" value="UniProtKB-KW"/>
</dbReference>
<dbReference type="Pfam" id="PF17405">
    <property type="entry name" value="Nrap_D4"/>
    <property type="match status" value="1"/>
</dbReference>
<comment type="similarity">
    <text evidence="2 5">Belongs to the NRAP family.</text>
</comment>
<evidence type="ECO:0000256" key="2">
    <source>
        <dbReference type="ARBA" id="ARBA00006674"/>
    </source>
</evidence>
<feature type="domain" description="Nrap protein" evidence="10">
    <location>
        <begin position="733"/>
        <end position="880"/>
    </location>
</feature>
<feature type="domain" description="Nrap protein" evidence="7">
    <location>
        <begin position="207"/>
        <end position="355"/>
    </location>
</feature>
<dbReference type="OrthoDB" id="10251401at2759"/>
<evidence type="ECO:0000259" key="6">
    <source>
        <dbReference type="Pfam" id="PF03813"/>
    </source>
</evidence>
<dbReference type="PANTHER" id="PTHR17972">
    <property type="entry name" value="NUCLEOLAR RNA-ASSOCIATED PROTEIN"/>
    <property type="match status" value="1"/>
</dbReference>
<proteinExistence type="inferred from homology"/>
<comment type="subcellular location">
    <subcellularLocation>
        <location evidence="1 5">Nucleus</location>
        <location evidence="1 5">Nucleolus</location>
    </subcellularLocation>
</comment>
<feature type="domain" description="Nrap protein" evidence="9">
    <location>
        <begin position="546"/>
        <end position="729"/>
    </location>
</feature>
<evidence type="ECO:0000256" key="1">
    <source>
        <dbReference type="ARBA" id="ARBA00004604"/>
    </source>
</evidence>
<dbReference type="InterPro" id="IPR035368">
    <property type="entry name" value="Nrap_D3"/>
</dbReference>
<dbReference type="Proteomes" id="UP000269721">
    <property type="component" value="Unassembled WGS sequence"/>
</dbReference>
<dbReference type="EMBL" id="KZ998960">
    <property type="protein sequence ID" value="RKO85566.1"/>
    <property type="molecule type" value="Genomic_DNA"/>
</dbReference>
<dbReference type="Pfam" id="PF17406">
    <property type="entry name" value="Nrap_D5"/>
    <property type="match status" value="1"/>
</dbReference>
<feature type="domain" description="Nrap protein" evidence="6">
    <location>
        <begin position="58"/>
        <end position="201"/>
    </location>
</feature>
<dbReference type="GO" id="GO:0032545">
    <property type="term" value="C:CURI complex"/>
    <property type="evidence" value="ECO:0007669"/>
    <property type="project" value="TreeGrafter"/>
</dbReference>
<dbReference type="InterPro" id="IPR035367">
    <property type="entry name" value="Nrap_D2"/>
</dbReference>
<dbReference type="GO" id="GO:0003723">
    <property type="term" value="F:RNA binding"/>
    <property type="evidence" value="ECO:0007669"/>
    <property type="project" value="UniProtKB-KW"/>
</dbReference>
<accession>A0A4P9W631</accession>
<dbReference type="Pfam" id="PF17404">
    <property type="entry name" value="Nrap_D3"/>
    <property type="match status" value="1"/>
</dbReference>
<evidence type="ECO:0000259" key="10">
    <source>
        <dbReference type="Pfam" id="PF17406"/>
    </source>
</evidence>
<keyword evidence="4 5" id="KW-0539">Nucleus</keyword>
<dbReference type="GO" id="GO:0034456">
    <property type="term" value="C:UTP-C complex"/>
    <property type="evidence" value="ECO:0007669"/>
    <property type="project" value="TreeGrafter"/>
</dbReference>
<dbReference type="AlphaFoldDB" id="A0A4P9W631"/>
<dbReference type="PANTHER" id="PTHR17972:SF0">
    <property type="entry name" value="NUCLEOLAR PROTEIN 6"/>
    <property type="match status" value="1"/>
</dbReference>
<evidence type="ECO:0000259" key="8">
    <source>
        <dbReference type="Pfam" id="PF17404"/>
    </source>
</evidence>
<evidence type="ECO:0000256" key="3">
    <source>
        <dbReference type="ARBA" id="ARBA00022884"/>
    </source>
</evidence>